<evidence type="ECO:0000256" key="1">
    <source>
        <dbReference type="ARBA" id="ARBA00004651"/>
    </source>
</evidence>
<evidence type="ECO:0000313" key="9">
    <source>
        <dbReference type="EMBL" id="WFD11553.1"/>
    </source>
</evidence>
<keyword evidence="10" id="KW-1185">Reference proteome</keyword>
<dbReference type="Proteomes" id="UP001222800">
    <property type="component" value="Chromosome"/>
</dbReference>
<evidence type="ECO:0000256" key="6">
    <source>
        <dbReference type="ARBA" id="ARBA00022989"/>
    </source>
</evidence>
<feature type="transmembrane region" description="Helical" evidence="8">
    <location>
        <begin position="225"/>
        <end position="247"/>
    </location>
</feature>
<evidence type="ECO:0000256" key="7">
    <source>
        <dbReference type="ARBA" id="ARBA00023136"/>
    </source>
</evidence>
<evidence type="ECO:0000256" key="5">
    <source>
        <dbReference type="ARBA" id="ARBA00022692"/>
    </source>
</evidence>
<evidence type="ECO:0000256" key="4">
    <source>
        <dbReference type="ARBA" id="ARBA00022475"/>
    </source>
</evidence>
<dbReference type="NCBIfam" id="TIGR00842">
    <property type="entry name" value="bcct"/>
    <property type="match status" value="1"/>
</dbReference>
<evidence type="ECO:0000256" key="2">
    <source>
        <dbReference type="ARBA" id="ARBA00005658"/>
    </source>
</evidence>
<sequence>MDNSKIDNKIFWPSLVVIIGTTVLLMMLPDSMKAIDSVLSFITHTFDWLFLIVVFSAMVWLTWLVLGPYGNIKFGQVNEKPEFSTFSWIAMLFCAGIGSALIYWAMVEPIYYISGPPFGIEPNTKKAAEWAITYGMFHWGFSAWSIYTIPALAITYSLHVRKQQVLRPSVVCHGVLGDRVNGWLGKIIDIIIMFGLVGGVGTTLGVNVPMISAVVGKMFNIPQSIWLKIVIIAIWTVLFGTSAYLGIEKGIKKLSNINIISAILLLIFILIVGPTRFILSNFTNSLGILCQNFFRMSLYTDSIMESGFPQNWTVFYWAWWFAYSVYMGLFVARISKGRTVRELIIAEVVWGSLGCFVFFTVFGGYAVHLDIHGVMPLVKIISEQGPNAVIVSMLDSLPLSKVIMPLFIIVSLIFQATTLDSSAYTLATICTKRTNDFQEPAKWHRLFWALVLGFVAIALMVVGGLKVVQLSSVIVALPIVFIFILYIISFMKYIKQDYGK</sequence>
<dbReference type="InterPro" id="IPR000060">
    <property type="entry name" value="BCCT_transptr"/>
</dbReference>
<gene>
    <name evidence="9" type="ORF">P4S50_05615</name>
</gene>
<dbReference type="PANTHER" id="PTHR30047">
    <property type="entry name" value="HIGH-AFFINITY CHOLINE TRANSPORT PROTEIN-RELATED"/>
    <property type="match status" value="1"/>
</dbReference>
<comment type="subcellular location">
    <subcellularLocation>
        <location evidence="1">Cell membrane</location>
        <topology evidence="1">Multi-pass membrane protein</topology>
    </subcellularLocation>
</comment>
<feature type="transmembrane region" description="Helical" evidence="8">
    <location>
        <begin position="259"/>
        <end position="279"/>
    </location>
</feature>
<organism evidence="9 10">
    <name type="scientific">Tepidibacter hydrothermalis</name>
    <dbReference type="NCBI Taxonomy" id="3036126"/>
    <lineage>
        <taxon>Bacteria</taxon>
        <taxon>Bacillati</taxon>
        <taxon>Bacillota</taxon>
        <taxon>Clostridia</taxon>
        <taxon>Peptostreptococcales</taxon>
        <taxon>Peptostreptococcaceae</taxon>
        <taxon>Tepidibacter</taxon>
    </lineage>
</organism>
<evidence type="ECO:0000313" key="10">
    <source>
        <dbReference type="Proteomes" id="UP001222800"/>
    </source>
</evidence>
<feature type="transmembrane region" description="Helical" evidence="8">
    <location>
        <begin position="473"/>
        <end position="494"/>
    </location>
</feature>
<feature type="transmembrane region" description="Helical" evidence="8">
    <location>
        <begin position="10"/>
        <end position="28"/>
    </location>
</feature>
<keyword evidence="5 8" id="KW-0812">Transmembrane</keyword>
<dbReference type="PANTHER" id="PTHR30047:SF7">
    <property type="entry name" value="HIGH-AFFINITY CHOLINE TRANSPORT PROTEIN"/>
    <property type="match status" value="1"/>
</dbReference>
<proteinExistence type="inferred from homology"/>
<feature type="transmembrane region" description="Helical" evidence="8">
    <location>
        <begin position="446"/>
        <end position="467"/>
    </location>
</feature>
<keyword evidence="7 8" id="KW-0472">Membrane</keyword>
<feature type="transmembrane region" description="Helical" evidence="8">
    <location>
        <begin position="344"/>
        <end position="367"/>
    </location>
</feature>
<keyword evidence="6 8" id="KW-1133">Transmembrane helix</keyword>
<feature type="transmembrane region" description="Helical" evidence="8">
    <location>
        <begin position="86"/>
        <end position="106"/>
    </location>
</feature>
<dbReference type="EMBL" id="CP120733">
    <property type="protein sequence ID" value="WFD11553.1"/>
    <property type="molecule type" value="Genomic_DNA"/>
</dbReference>
<dbReference type="Pfam" id="PF02028">
    <property type="entry name" value="BCCT"/>
    <property type="match status" value="1"/>
</dbReference>
<feature type="transmembrane region" description="Helical" evidence="8">
    <location>
        <begin position="402"/>
        <end position="426"/>
    </location>
</feature>
<dbReference type="InterPro" id="IPR018093">
    <property type="entry name" value="BCCT_CS"/>
</dbReference>
<reference evidence="9 10" key="1">
    <citation type="submission" date="2023-03" db="EMBL/GenBank/DDBJ databases">
        <title>Complete genome sequence of Tepidibacter sp. SWIR-1, isolated from a deep-sea hydrothermal vent.</title>
        <authorList>
            <person name="Li X."/>
        </authorList>
    </citation>
    <scope>NUCLEOTIDE SEQUENCE [LARGE SCALE GENOMIC DNA]</scope>
    <source>
        <strain evidence="9 10">SWIR-1</strain>
    </source>
</reference>
<evidence type="ECO:0000256" key="8">
    <source>
        <dbReference type="SAM" id="Phobius"/>
    </source>
</evidence>
<dbReference type="RefSeq" id="WP_277733636.1">
    <property type="nucleotide sequence ID" value="NZ_CP120733.1"/>
</dbReference>
<protein>
    <submittedName>
        <fullName evidence="9">BCCT family transporter</fullName>
    </submittedName>
</protein>
<feature type="transmembrane region" description="Helical" evidence="8">
    <location>
        <begin position="187"/>
        <end position="205"/>
    </location>
</feature>
<feature type="transmembrane region" description="Helical" evidence="8">
    <location>
        <begin position="48"/>
        <end position="66"/>
    </location>
</feature>
<feature type="transmembrane region" description="Helical" evidence="8">
    <location>
        <begin position="314"/>
        <end position="332"/>
    </location>
</feature>
<dbReference type="PROSITE" id="PS01303">
    <property type="entry name" value="BCCT"/>
    <property type="match status" value="1"/>
</dbReference>
<keyword evidence="3" id="KW-0813">Transport</keyword>
<name>A0ABY8EF33_9FIRM</name>
<evidence type="ECO:0000256" key="3">
    <source>
        <dbReference type="ARBA" id="ARBA00022448"/>
    </source>
</evidence>
<keyword evidence="4" id="KW-1003">Cell membrane</keyword>
<feature type="transmembrane region" description="Helical" evidence="8">
    <location>
        <begin position="136"/>
        <end position="158"/>
    </location>
</feature>
<comment type="similarity">
    <text evidence="2">Belongs to the BCCT transporter (TC 2.A.15) family.</text>
</comment>
<accession>A0ABY8EF33</accession>